<dbReference type="InterPro" id="IPR046342">
    <property type="entry name" value="CBS_dom_sf"/>
</dbReference>
<keyword evidence="17" id="KW-0539">Nucleus</keyword>
<dbReference type="InterPro" id="IPR042087">
    <property type="entry name" value="DNA_pol_B_thumb"/>
</dbReference>
<evidence type="ECO:0000256" key="12">
    <source>
        <dbReference type="ARBA" id="ARBA00022833"/>
    </source>
</evidence>
<dbReference type="SUPFAM" id="SSF81340">
    <property type="entry name" value="Clc chloride channel"/>
    <property type="match status" value="1"/>
</dbReference>
<dbReference type="Pfam" id="PF08996">
    <property type="entry name" value="zf-DNA_Pol"/>
    <property type="match status" value="1"/>
</dbReference>
<dbReference type="InterPro" id="IPR015088">
    <property type="entry name" value="Znf_DNA-dir_DNA_pol_B_alpha"/>
</dbReference>
<dbReference type="InterPro" id="IPR024647">
    <property type="entry name" value="DNA_pol_a_cat_su_N"/>
</dbReference>
<comment type="caution">
    <text evidence="24">The sequence shown here is derived from an EMBL/GenBank/DDBJ whole genome shotgun (WGS) entry which is preliminary data.</text>
</comment>
<dbReference type="InterPro" id="IPR023211">
    <property type="entry name" value="DNA_pol_palm_dom_sf"/>
</dbReference>
<dbReference type="FunFam" id="3.30.70.2820:FF:000001">
    <property type="entry name" value="DNA polymerase"/>
    <property type="match status" value="1"/>
</dbReference>
<dbReference type="FunFam" id="1.10.287.690:FF:000003">
    <property type="entry name" value="DNA polymerase"/>
    <property type="match status" value="1"/>
</dbReference>
<feature type="region of interest" description="Disordered" evidence="18">
    <location>
        <begin position="63"/>
        <end position="127"/>
    </location>
</feature>
<keyword evidence="8" id="KW-0548">Nucleotidyltransferase</keyword>
<dbReference type="GO" id="GO:0003688">
    <property type="term" value="F:DNA replication origin binding"/>
    <property type="evidence" value="ECO:0007669"/>
    <property type="project" value="TreeGrafter"/>
</dbReference>
<name>A0A4S4LQ26_9AGAM</name>
<dbReference type="InterPro" id="IPR001807">
    <property type="entry name" value="ClC"/>
</dbReference>
<feature type="compositionally biased region" description="Basic and acidic residues" evidence="18">
    <location>
        <begin position="169"/>
        <end position="178"/>
    </location>
</feature>
<dbReference type="InterPro" id="IPR006134">
    <property type="entry name" value="DNA-dir_DNA_pol_B_multi_dom"/>
</dbReference>
<dbReference type="GO" id="GO:0016020">
    <property type="term" value="C:membrane"/>
    <property type="evidence" value="ECO:0007669"/>
    <property type="project" value="UniProtKB-SubCell"/>
</dbReference>
<evidence type="ECO:0000259" key="23">
    <source>
        <dbReference type="Pfam" id="PF12254"/>
    </source>
</evidence>
<dbReference type="SUPFAM" id="SSF56672">
    <property type="entry name" value="DNA/RNA polymerases"/>
    <property type="match status" value="1"/>
</dbReference>
<dbReference type="GO" id="GO:0006273">
    <property type="term" value="P:lagging strand elongation"/>
    <property type="evidence" value="ECO:0007669"/>
    <property type="project" value="TreeGrafter"/>
</dbReference>
<feature type="transmembrane region" description="Helical" evidence="19">
    <location>
        <begin position="1756"/>
        <end position="1779"/>
    </location>
</feature>
<reference evidence="24 25" key="1">
    <citation type="submission" date="2019-02" db="EMBL/GenBank/DDBJ databases">
        <title>Genome sequencing of the rare red list fungi Bondarzewia mesenterica.</title>
        <authorList>
            <person name="Buettner E."/>
            <person name="Kellner H."/>
        </authorList>
    </citation>
    <scope>NUCLEOTIDE SEQUENCE [LARGE SCALE GENOMIC DNA]</scope>
    <source>
        <strain evidence="24 25">DSM 108281</strain>
    </source>
</reference>
<feature type="transmembrane region" description="Helical" evidence="19">
    <location>
        <begin position="1846"/>
        <end position="1865"/>
    </location>
</feature>
<keyword evidence="15" id="KW-0238">DNA-binding</keyword>
<dbReference type="Gene3D" id="1.10.3080.10">
    <property type="entry name" value="Clc chloride channel"/>
    <property type="match status" value="1"/>
</dbReference>
<dbReference type="GO" id="GO:0003697">
    <property type="term" value="F:single-stranded DNA binding"/>
    <property type="evidence" value="ECO:0007669"/>
    <property type="project" value="TreeGrafter"/>
</dbReference>
<dbReference type="InterPro" id="IPR012337">
    <property type="entry name" value="RNaseH-like_sf"/>
</dbReference>
<evidence type="ECO:0000256" key="10">
    <source>
        <dbReference type="ARBA" id="ARBA00022723"/>
    </source>
</evidence>
<evidence type="ECO:0000256" key="3">
    <source>
        <dbReference type="ARBA" id="ARBA00005755"/>
    </source>
</evidence>
<dbReference type="Gene3D" id="3.30.420.10">
    <property type="entry name" value="Ribonuclease H-like superfamily/Ribonuclease H"/>
    <property type="match status" value="1"/>
</dbReference>
<dbReference type="PANTHER" id="PTHR45861:SF1">
    <property type="entry name" value="DNA POLYMERASE ALPHA CATALYTIC SUBUNIT"/>
    <property type="match status" value="1"/>
</dbReference>
<dbReference type="GO" id="GO:0008270">
    <property type="term" value="F:zinc ion binding"/>
    <property type="evidence" value="ECO:0007669"/>
    <property type="project" value="UniProtKB-KW"/>
</dbReference>
<dbReference type="InterPro" id="IPR045846">
    <property type="entry name" value="POLBc_alpha"/>
</dbReference>
<evidence type="ECO:0000256" key="11">
    <source>
        <dbReference type="ARBA" id="ARBA00022771"/>
    </source>
</evidence>
<dbReference type="InterPro" id="IPR006133">
    <property type="entry name" value="DNA-dir_DNA_pol_B_exonuc"/>
</dbReference>
<evidence type="ECO:0000313" key="25">
    <source>
        <dbReference type="Proteomes" id="UP000310158"/>
    </source>
</evidence>
<organism evidence="24 25">
    <name type="scientific">Bondarzewia mesenterica</name>
    <dbReference type="NCBI Taxonomy" id="1095465"/>
    <lineage>
        <taxon>Eukaryota</taxon>
        <taxon>Fungi</taxon>
        <taxon>Dikarya</taxon>
        <taxon>Basidiomycota</taxon>
        <taxon>Agaricomycotina</taxon>
        <taxon>Agaricomycetes</taxon>
        <taxon>Russulales</taxon>
        <taxon>Bondarzewiaceae</taxon>
        <taxon>Bondarzewia</taxon>
    </lineage>
</organism>
<dbReference type="PROSITE" id="PS00116">
    <property type="entry name" value="DNA_POLYMERASE_B"/>
    <property type="match status" value="1"/>
</dbReference>
<feature type="domain" description="Zinc finger DNA-directed DNA polymerase family B alpha" evidence="22">
    <location>
        <begin position="1316"/>
        <end position="1386"/>
    </location>
</feature>
<dbReference type="SUPFAM" id="SSF54631">
    <property type="entry name" value="CBS-domain pair"/>
    <property type="match status" value="1"/>
</dbReference>
<dbReference type="Pfam" id="PF03104">
    <property type="entry name" value="DNA_pol_B_exo1"/>
    <property type="match status" value="1"/>
</dbReference>
<evidence type="ECO:0000256" key="4">
    <source>
        <dbReference type="ARBA" id="ARBA00012417"/>
    </source>
</evidence>
<evidence type="ECO:0000256" key="14">
    <source>
        <dbReference type="ARBA" id="ARBA00022989"/>
    </source>
</evidence>
<keyword evidence="11" id="KW-0863">Zinc-finger</keyword>
<dbReference type="GO" id="GO:0006281">
    <property type="term" value="P:DNA repair"/>
    <property type="evidence" value="ECO:0007669"/>
    <property type="project" value="UniProtKB-ARBA"/>
</dbReference>
<feature type="domain" description="DNA polymerase alpha catalytic subunit N-terminal" evidence="23">
    <location>
        <begin position="19"/>
        <end position="77"/>
    </location>
</feature>
<dbReference type="NCBIfam" id="TIGR00592">
    <property type="entry name" value="pol2"/>
    <property type="match status" value="1"/>
</dbReference>
<evidence type="ECO:0000256" key="1">
    <source>
        <dbReference type="ARBA" id="ARBA00004123"/>
    </source>
</evidence>
<keyword evidence="14 19" id="KW-1133">Transmembrane helix</keyword>
<feature type="compositionally biased region" description="Polar residues" evidence="18">
    <location>
        <begin position="1413"/>
        <end position="1427"/>
    </location>
</feature>
<dbReference type="InterPro" id="IPR017964">
    <property type="entry name" value="DNA-dir_DNA_pol_B_CS"/>
</dbReference>
<evidence type="ECO:0000256" key="5">
    <source>
        <dbReference type="ARBA" id="ARBA00017212"/>
    </source>
</evidence>
<evidence type="ECO:0000313" key="24">
    <source>
        <dbReference type="EMBL" id="THH13688.1"/>
    </source>
</evidence>
<dbReference type="InterPro" id="IPR036397">
    <property type="entry name" value="RNaseH_sf"/>
</dbReference>
<evidence type="ECO:0000256" key="6">
    <source>
        <dbReference type="ARBA" id="ARBA00022679"/>
    </source>
</evidence>
<dbReference type="Pfam" id="PF00654">
    <property type="entry name" value="Voltage_CLC"/>
    <property type="match status" value="1"/>
</dbReference>
<accession>A0A4S4LQ26</accession>
<dbReference type="Gene3D" id="3.90.1600.10">
    <property type="entry name" value="Palm domain of DNA polymerase"/>
    <property type="match status" value="2"/>
</dbReference>
<dbReference type="Gene3D" id="3.10.580.20">
    <property type="match status" value="1"/>
</dbReference>
<dbReference type="FunFam" id="1.10.132.60:FF:000004">
    <property type="entry name" value="DNA polymerase"/>
    <property type="match status" value="1"/>
</dbReference>
<feature type="region of interest" description="Disordered" evidence="18">
    <location>
        <begin position="152"/>
        <end position="229"/>
    </location>
</feature>
<dbReference type="Proteomes" id="UP000310158">
    <property type="component" value="Unassembled WGS sequence"/>
</dbReference>
<feature type="compositionally biased region" description="Basic residues" evidence="18">
    <location>
        <begin position="158"/>
        <end position="168"/>
    </location>
</feature>
<feature type="transmembrane region" description="Helical" evidence="19">
    <location>
        <begin position="1652"/>
        <end position="1668"/>
    </location>
</feature>
<dbReference type="EC" id="2.7.7.7" evidence="4"/>
<evidence type="ECO:0000256" key="15">
    <source>
        <dbReference type="ARBA" id="ARBA00023125"/>
    </source>
</evidence>
<evidence type="ECO:0000256" key="9">
    <source>
        <dbReference type="ARBA" id="ARBA00022705"/>
    </source>
</evidence>
<dbReference type="GO" id="GO:0003887">
    <property type="term" value="F:DNA-directed DNA polymerase activity"/>
    <property type="evidence" value="ECO:0007669"/>
    <property type="project" value="UniProtKB-KW"/>
</dbReference>
<dbReference type="GO" id="GO:0005658">
    <property type="term" value="C:alpha DNA polymerase:primase complex"/>
    <property type="evidence" value="ECO:0007669"/>
    <property type="project" value="UniProtKB-ARBA"/>
</dbReference>
<keyword evidence="6" id="KW-0808">Transferase</keyword>
<evidence type="ECO:0000259" key="21">
    <source>
        <dbReference type="Pfam" id="PF03104"/>
    </source>
</evidence>
<dbReference type="GO" id="GO:0006272">
    <property type="term" value="P:leading strand elongation"/>
    <property type="evidence" value="ECO:0007669"/>
    <property type="project" value="TreeGrafter"/>
</dbReference>
<feature type="transmembrane region" description="Helical" evidence="19">
    <location>
        <begin position="1680"/>
        <end position="1698"/>
    </location>
</feature>
<evidence type="ECO:0000256" key="16">
    <source>
        <dbReference type="ARBA" id="ARBA00023136"/>
    </source>
</evidence>
<feature type="domain" description="DNA-directed DNA polymerase family B multifunctional" evidence="20">
    <location>
        <begin position="802"/>
        <end position="1246"/>
    </location>
</feature>
<evidence type="ECO:0000259" key="22">
    <source>
        <dbReference type="Pfam" id="PF08996"/>
    </source>
</evidence>
<keyword evidence="7 19" id="KW-0812">Transmembrane</keyword>
<feature type="transmembrane region" description="Helical" evidence="19">
    <location>
        <begin position="1710"/>
        <end position="1728"/>
    </location>
</feature>
<comment type="similarity">
    <text evidence="3">Belongs to the DNA polymerase type-B family.</text>
</comment>
<comment type="subcellular location">
    <subcellularLocation>
        <location evidence="2">Membrane</location>
        <topology evidence="2">Multi-pass membrane protein</topology>
    </subcellularLocation>
    <subcellularLocation>
        <location evidence="1">Nucleus</location>
    </subcellularLocation>
</comment>
<dbReference type="OrthoDB" id="6755010at2759"/>
<proteinExistence type="inferred from homology"/>
<dbReference type="Pfam" id="PF00136">
    <property type="entry name" value="DNA_pol_B"/>
    <property type="match status" value="1"/>
</dbReference>
<dbReference type="InterPro" id="IPR006172">
    <property type="entry name" value="DNA-dir_DNA_pol_B"/>
</dbReference>
<dbReference type="FunFam" id="3.30.420.10:FF:000036">
    <property type="entry name" value="DNA polymerase"/>
    <property type="match status" value="1"/>
</dbReference>
<evidence type="ECO:0000256" key="13">
    <source>
        <dbReference type="ARBA" id="ARBA00022932"/>
    </source>
</evidence>
<evidence type="ECO:0000256" key="19">
    <source>
        <dbReference type="SAM" id="Phobius"/>
    </source>
</evidence>
<feature type="transmembrane region" description="Helical" evidence="19">
    <location>
        <begin position="1502"/>
        <end position="1524"/>
    </location>
</feature>
<dbReference type="Gene3D" id="2.40.50.730">
    <property type="match status" value="1"/>
</dbReference>
<evidence type="ECO:0000256" key="17">
    <source>
        <dbReference type="ARBA" id="ARBA00023242"/>
    </source>
</evidence>
<evidence type="ECO:0000259" key="20">
    <source>
        <dbReference type="Pfam" id="PF00136"/>
    </source>
</evidence>
<dbReference type="InterPro" id="IPR038256">
    <property type="entry name" value="Pol_alpha_znc_sf"/>
</dbReference>
<dbReference type="SUPFAM" id="SSF53098">
    <property type="entry name" value="Ribonuclease H-like"/>
    <property type="match status" value="1"/>
</dbReference>
<evidence type="ECO:0000256" key="8">
    <source>
        <dbReference type="ARBA" id="ARBA00022695"/>
    </source>
</evidence>
<dbReference type="GO" id="GO:0000166">
    <property type="term" value="F:nucleotide binding"/>
    <property type="evidence" value="ECO:0007669"/>
    <property type="project" value="InterPro"/>
</dbReference>
<keyword evidence="13" id="KW-0239">DNA-directed DNA polymerase</keyword>
<dbReference type="GO" id="GO:0015108">
    <property type="term" value="F:chloride transmembrane transporter activity"/>
    <property type="evidence" value="ECO:0007669"/>
    <property type="project" value="InterPro"/>
</dbReference>
<dbReference type="PRINTS" id="PR00762">
    <property type="entry name" value="CLCHANNEL"/>
</dbReference>
<keyword evidence="10" id="KW-0479">Metal-binding</keyword>
<dbReference type="PANTHER" id="PTHR45861">
    <property type="entry name" value="DNA POLYMERASE ALPHA CATALYTIC SUBUNIT"/>
    <property type="match status" value="1"/>
</dbReference>
<keyword evidence="12" id="KW-0862">Zinc</keyword>
<keyword evidence="16 19" id="KW-0472">Membrane</keyword>
<dbReference type="InterPro" id="IPR043502">
    <property type="entry name" value="DNA/RNA_pol_sf"/>
</dbReference>
<feature type="domain" description="DNA-directed DNA polymerase family B exonuclease" evidence="21">
    <location>
        <begin position="494"/>
        <end position="734"/>
    </location>
</feature>
<keyword evidence="25" id="KW-1185">Reference proteome</keyword>
<dbReference type="Gene3D" id="3.30.70.2820">
    <property type="match status" value="1"/>
</dbReference>
<dbReference type="EMBL" id="SGPL01000334">
    <property type="protein sequence ID" value="THH13688.1"/>
    <property type="molecule type" value="Genomic_DNA"/>
</dbReference>
<evidence type="ECO:0000256" key="2">
    <source>
        <dbReference type="ARBA" id="ARBA00004141"/>
    </source>
</evidence>
<dbReference type="Gene3D" id="1.10.3200.20">
    <property type="entry name" value="DNA Polymerase alpha, zinc finger"/>
    <property type="match status" value="2"/>
</dbReference>
<dbReference type="SMART" id="SM00486">
    <property type="entry name" value="POLBc"/>
    <property type="match status" value="1"/>
</dbReference>
<protein>
    <recommendedName>
        <fullName evidence="5">DNA polymerase alpha catalytic subunit</fullName>
        <ecNumber evidence="4">2.7.7.7</ecNumber>
    </recommendedName>
</protein>
<keyword evidence="9" id="KW-0235">DNA replication</keyword>
<dbReference type="GO" id="GO:0003682">
    <property type="term" value="F:chromatin binding"/>
    <property type="evidence" value="ECO:0007669"/>
    <property type="project" value="TreeGrafter"/>
</dbReference>
<dbReference type="Gene3D" id="1.10.132.60">
    <property type="entry name" value="DNA polymerase family B, C-terminal domain"/>
    <property type="match status" value="1"/>
</dbReference>
<dbReference type="InterPro" id="IPR014743">
    <property type="entry name" value="Cl-channel_core"/>
</dbReference>
<dbReference type="GO" id="GO:1902975">
    <property type="term" value="P:mitotic DNA replication initiation"/>
    <property type="evidence" value="ECO:0007669"/>
    <property type="project" value="InterPro"/>
</dbReference>
<dbReference type="CDD" id="cd05776">
    <property type="entry name" value="DNA_polB_alpha_exo"/>
    <property type="match status" value="1"/>
</dbReference>
<sequence>MAERSRREVKSKLEKLVAYKLAREGGGRSWKQDNDADIYDEVTEEQYKSIVRGRLAQDDFVVDDGIGDYMDNGMDDWTGNEEREQEDSDGAKRTARSKKGKETAKPGAKAKAPPPPPVVPNLSAYRPAVSADQENDFMSTLLGDMDILKDTALGSSKHSSRSRKRKPSPSHDFDDRSSSPDPHTSYRTTHTRRTYGDAFVESSSDGPMSDGLDLGHEPSSDDGNFMSPKKKIKMETNGITPAIERMGKMDVGAINDIDYDAIDYDASFDDIDMSSFMEVDKEDDVKPNVKIESKGEAVLQGADKKQLKPLNGAAPKDEGSNPSWLSVYDSLTVATDESFGTLNTATASSSTQSKIAALEADGSFRFFWLDYLEHEGALYFIGKTLDKTSKAYVSCCITVLNLQRNVFVLPRTQQLDEDGFETDIVPEMKDVFQDFEQVRKKAGIKSWKGKFVKRKYAFGEAGVPKEETQWLKVVYGFDEPQVPSNVSSPNFSRLFGTSTNAFELLVLKRKIMGPCWLQIKKPHVEHKGVSWCKLEVTVTDPKDINPFSETDPKAPKEIPPLTITSLSIKTVVNHQENNREIVCATARIWSNIQIDDPTPPEALPCTVHTFVRPLERFPPNFEATAKSNAKGLISPMKNERMLLNGLLVTLHRADPDVIVGHEFLGVSLDILLHRMRELKADHWSRIGRFRRSRWPNIGRQGMNLRFLNGRLLCDLASDGARSMISSTTWSLTEMCKTHLKSDRQDIDPDDTASYFDWSVGSPDRLMTFVRHCELDAHYQMAIASKVQILALTRQLTNLAGNSWNKTLNGGRAERNEYILLHEFHRLKYICPDKQWGKKAAPVKVVENDDDAEGGGKTGKNKRDKYKGGLVFEPKRGLWDKFILVMDFNSLYPSIIQEYNIDFTTVDRVESEDGEEKIPEPPDSAVPQGVLPRLIATLVNRRRQVKSLMKDRSLPHSKLLQYDIKQQALKLTANSMYGCLGFEYSRFYARPLAALTTYKGREILTHTRELAESLQLDVVYGDTDSVFVNSNVTELSEALKISAEFKKAVNDRYKLLEIDLDGVFQRLLLLQKKKYAAIKVEEGARTSTEVKGLDMKRREYCALSKSVSQYVLDQILSGEATEIVVERIHEYLTTIGTDVREGKIKLDEFIIFKRLGKNPTDYPDAKSQPHVQVALKMKARGGNARVGDVIPYIFCVGETGETGKTAQAERARHPDELRKAGSDIKIDHEYYLSQQILPPIERLCEPIEGTDRARLAECLGLDPGRYRTSVTGEVDERYFGTLDSQMPDSERFKDADPFIVRCRSCDGQMSFSPIGDRDYSDAQLYNQLRYYSYLFDVDKAVKAAANGKRQDDIVALGTLQADFLRRMSDTVVRYLDRSGRRWVDMSSNMAGYQPIVGENEEPNVWQDEWESIHGSPSMSGAPNSQPEANTGRADLSAEQYELSDNLDEWSRSPHRHRIRSRYRDGNIIDWWFEDSAERERAKEIRSKEGLKGFIAPLLEAAKMWLVIVLVGIGIGVTGGWLDVLVKWLADLKEGRCTYGFFYNSVACCSGLDPGEVCNEWQSWSRFLGIQSILGESILQSLVYIALSVTFAASAALLVVTYAPYAFHTGIPEIKAILSGYVFDSFLSSWTLLIKALGLALSVASGLSLGKEGPLVHVACCMAFLLSRLFEQFRCNEAHKRKLLAAAAAAGVSVAFGSPLGELDTFANDTDVMWRGFVTSVIAAVALQYMDPFGTSKLTLFQVTNGGDTWRAFELVPWLFLAVIGGVLGALLLKLNVAAAVFRRNSILHQMPILEVVAATAITAAVSYLVVFLRVQSSELVANLFQECDPARGDFHGLCNSTAMWENIFLLVLTAMTKIGFTAWTFGMMVPAGIFLPTIAIGASLGRAVGLITQGLQRAYPKAWIFSACPPDPSARCVSPGFYAVIGASAMLGGVTRMTIMVSKWVADAFGKEGIYSIWIAMRRYPWLAPVEYRDNGEEAGQLMIPVTNLVVINSGGVTLGDLDRLVKTWDYHGFPVVGNEKLLGFVARDKLGSYIGPLLTEEGASNSLCTFARQPPASAAGVIDLSSLLEDVLQLRKEVPLELVVNMFRKLNLPHVMFTQSGTLVGMLKKKGYSRPFDSTFPSYSGTGDVPVELRLPRSQLV</sequence>
<feature type="transmembrane region" description="Helical" evidence="19">
    <location>
        <begin position="1791"/>
        <end position="1813"/>
    </location>
</feature>
<feature type="region of interest" description="Disordered" evidence="18">
    <location>
        <begin position="1409"/>
        <end position="1431"/>
    </location>
</feature>
<evidence type="ECO:0000256" key="7">
    <source>
        <dbReference type="ARBA" id="ARBA00022692"/>
    </source>
</evidence>
<gene>
    <name evidence="24" type="ORF">EW146_g6561</name>
</gene>
<dbReference type="Pfam" id="PF12254">
    <property type="entry name" value="DNA_pol_alpha_N"/>
    <property type="match status" value="1"/>
</dbReference>
<dbReference type="CDD" id="cd05532">
    <property type="entry name" value="POLBc_alpha"/>
    <property type="match status" value="1"/>
</dbReference>
<evidence type="ECO:0000256" key="18">
    <source>
        <dbReference type="SAM" id="MobiDB-lite"/>
    </source>
</evidence>
<feature type="transmembrane region" description="Helical" evidence="19">
    <location>
        <begin position="1580"/>
        <end position="1605"/>
    </location>
</feature>